<feature type="domain" description="Bacterial Ig-like" evidence="5">
    <location>
        <begin position="1676"/>
        <end position="1753"/>
    </location>
</feature>
<feature type="compositionally biased region" description="Polar residues" evidence="1">
    <location>
        <begin position="1012"/>
        <end position="1031"/>
    </location>
</feature>
<dbReference type="Pfam" id="PF19077">
    <property type="entry name" value="Big_13"/>
    <property type="match status" value="4"/>
</dbReference>
<dbReference type="InterPro" id="IPR044016">
    <property type="entry name" value="Big_13"/>
</dbReference>
<feature type="compositionally biased region" description="Gly residues" evidence="1">
    <location>
        <begin position="341"/>
        <end position="351"/>
    </location>
</feature>
<keyword evidence="3" id="KW-0732">Signal</keyword>
<feature type="domain" description="Bacterial Ig-like" evidence="5">
    <location>
        <begin position="1120"/>
        <end position="1190"/>
    </location>
</feature>
<sequence length="1878" mass="191488">MRAVLKKALVSMGLALGAATLAVAAPDVFHIGDGQDGSDELSSTDVINAYAQLMSVSADGKVLDVSTKTGFAANDLVMVIQMTGLSPAPAAGSSPVTLGESGVGTWELARVQTVSTTANQLTLTEGLVNAFPATGVQVVKVPEYQDLTIPAGVTIAPPAWNGSVGGVLAFLVSGQFTNNGVIDATGKGFRGGASGAGASGGGTHCTVEDEAGTGPKKGEGVSNFSGGTAYGANEGRGNLANGGGAGVCSSRGGGGGGNAGRGGNGRSSESAEAALGGAVLTYSQPGRLVMGGGGGAGHGTASSGSNVGGPGGAGGGIVFIRAGQLEGTGSILASGSSGEDGTTGSGGGGGGAGGSIQVRIAGFAECSAIRAEGGLGGNQGPDAGNTTGGQGAGGSVLFQAGHVVGTCALSTDAGSVAASGSTTVLDGGLTQLAPPVVTSPGSGQLINTLTPTVQGTAPGSSNVVIYLVDGGTLSGGSRTANGNAPADGTFGVPLTLPDSGTYVIQAAAERDGVQSLKSPLTTFTVDVNRPVVSILGPTGTPGPTSTRNPIGSFGFTSTETMRQYECQLALRDAGITDAGFAVCQPLTTFDAGSAGGRFTVWVRGTDLAGNTNSPLAFHDWTVDTLAPNAPVITSPDAGDYLKSDASVPVVGRADTDSTVLVYLDGIPNPSAVAVQADGGWSRLLDNPGNGFHIVTATASDNVGNTSVFSNSVFFLVDGTAPNAPVFVTPAADARLNTRDAGITGLAEPDSVVTVQVREFGSSTVVATRSGTANAQGSWEVVAVTPPQATPPSEGVEYEATAVAMDRAGNPSAVSAGRRFHVDLAPPSITQVTGPANPTNGLEARFTFTASEPVQSFECQLGSAAAEPCATPYSLQLASPGDYTLIVRAIDLAGNRTVDAGVRSYTWTVDRGPPDAPDIRTPDAGVFTRDTRPVISGTAESDSRVQVYFNGAPLLAADAGSGTPGPWSVQPATPLSEGFYLLTATATDPAGNTGPFSSTVSFTVDTTAPGTPVVTSPARQAHVNSASPTLTGTAEPHSVVAVRLNGQDAGTVTVSDAGTWTLPLAGLSNTEQSIRATATDRAGNTSPETDPAHAFTVDILPPGMPAWASGLAGSYLATRSPVLRGTASEPGLDILVSVNDAGVGTATVDDAGTWSIYVPGPLAETEHSASAVARDRAGNLSDAGVVRFNVDVQPPDTEILRGPPQDTSLATVDFDVRSSDPEVSEFQCSKNRAAFTNCNATLKPDAGTGVYSVTMSGFEVSDAGVTPQEVMIRAVDRAMNVDDTPDSYSWRMVSGTLTVGIGLEPDEFVSGTEVVYSFTSQRPGAGFRGTLTNVTTSEVTNFFTGMGVDTQVFSGLFEGEYELRVRATDGTNETTEHTARRFTVDRTAPPAATDIEPLEGAFVKAGGSFSGRAEPRATVEISIPGTQGETVLKVPVQNSGSWSIPFGEVMEEGVNTVTITVVDRASNRSALSVDRTFTFDKTSPQLTQFTMPAAVTSDTTPDFVVSASEPVNFACTLNSVAVDCAAPDWTGNHSFTLSADRPLGEAIHSMTLTLRDRAGNENMTPIFYSWQVDFSPPTATIEQGPVAHTRAESATFRFRTTEPPGTFVCELDGNAIPCTRDLMVPTPEERRYTLRVAARDQAQNLGSFSDLYTWEVDRTAPQGTIVESPAEGAPIRNAAATFSGRAEANSVVSVLVDDVKLPGEAVADAQGKWTFVAQEPLQLAQGLHVVQARATDAAKNDGPPSEGRTFLFDTEAPTTVIESGPAEGERVRSVAVAFRFSSEPDATFQCTVDGAEVECGQDLNINTSEERFYTLKVQAVDVAGNVDPVGVTRRWRVYLGNDLRTRGGGLSCASTAAGGTPAVFLALGVLALLAARRRR</sequence>
<dbReference type="Gene3D" id="2.60.40.10">
    <property type="entry name" value="Immunoglobulins"/>
    <property type="match status" value="5"/>
</dbReference>
<dbReference type="PANTHER" id="PTHR34677">
    <property type="match status" value="1"/>
</dbReference>
<evidence type="ECO:0000259" key="5">
    <source>
        <dbReference type="Pfam" id="PF19077"/>
    </source>
</evidence>
<organism evidence="6 7">
    <name type="scientific">Pyxidicoccus fallax</name>
    <dbReference type="NCBI Taxonomy" id="394095"/>
    <lineage>
        <taxon>Bacteria</taxon>
        <taxon>Pseudomonadati</taxon>
        <taxon>Myxococcota</taxon>
        <taxon>Myxococcia</taxon>
        <taxon>Myxococcales</taxon>
        <taxon>Cystobacterineae</taxon>
        <taxon>Myxococcaceae</taxon>
        <taxon>Pyxidicoccus</taxon>
    </lineage>
</organism>
<dbReference type="EMBL" id="JABBJJ010000001">
    <property type="protein sequence ID" value="NMO13305.1"/>
    <property type="molecule type" value="Genomic_DNA"/>
</dbReference>
<proteinExistence type="predicted"/>
<dbReference type="InterPro" id="IPR024038">
    <property type="entry name" value="MYXO-CTERM"/>
</dbReference>
<dbReference type="Pfam" id="PF17936">
    <property type="entry name" value="Big_6"/>
    <property type="match status" value="1"/>
</dbReference>
<evidence type="ECO:0000313" key="6">
    <source>
        <dbReference type="EMBL" id="NMO13305.1"/>
    </source>
</evidence>
<evidence type="ECO:0000256" key="3">
    <source>
        <dbReference type="SAM" id="SignalP"/>
    </source>
</evidence>
<feature type="region of interest" description="Disordered" evidence="1">
    <location>
        <begin position="330"/>
        <end position="351"/>
    </location>
</feature>
<keyword evidence="2" id="KW-1133">Transmembrane helix</keyword>
<dbReference type="RefSeq" id="WP_169342584.1">
    <property type="nucleotide sequence ID" value="NZ_JABBJJ010000001.1"/>
</dbReference>
<feature type="domain" description="Bacterial Ig-like" evidence="5">
    <location>
        <begin position="1407"/>
        <end position="1479"/>
    </location>
</feature>
<dbReference type="InterPro" id="IPR041498">
    <property type="entry name" value="Big_6"/>
</dbReference>
<dbReference type="InterPro" id="IPR058184">
    <property type="entry name" value="AgmC-like_N"/>
</dbReference>
<feature type="domain" description="Bacterial Ig-like" evidence="5">
    <location>
        <begin position="926"/>
        <end position="1005"/>
    </location>
</feature>
<keyword evidence="2" id="KW-0812">Transmembrane</keyword>
<feature type="signal peptide" evidence="3">
    <location>
        <begin position="1"/>
        <end position="24"/>
    </location>
</feature>
<dbReference type="InterPro" id="IPR013783">
    <property type="entry name" value="Ig-like_fold"/>
</dbReference>
<evidence type="ECO:0000256" key="2">
    <source>
        <dbReference type="SAM" id="Phobius"/>
    </source>
</evidence>
<name>A0A848L8X2_9BACT</name>
<reference evidence="6 7" key="1">
    <citation type="submission" date="2020-04" db="EMBL/GenBank/DDBJ databases">
        <title>Draft genome of Pyxidicoccus fallax type strain.</title>
        <authorList>
            <person name="Whitworth D.E."/>
        </authorList>
    </citation>
    <scope>NUCLEOTIDE SEQUENCE [LARGE SCALE GENOMIC DNA]</scope>
    <source>
        <strain evidence="6 7">DSM 14698</strain>
    </source>
</reference>
<evidence type="ECO:0000256" key="1">
    <source>
        <dbReference type="SAM" id="MobiDB-lite"/>
    </source>
</evidence>
<dbReference type="PANTHER" id="PTHR34677:SF3">
    <property type="entry name" value="BACTERIAL IG-LIKE DOMAIN-CONTAINING PROTEIN"/>
    <property type="match status" value="1"/>
</dbReference>
<dbReference type="Gene3D" id="2.60.40.1800">
    <property type="match status" value="2"/>
</dbReference>
<feature type="domain" description="Bacterial Ig" evidence="4">
    <location>
        <begin position="1019"/>
        <end position="1089"/>
    </location>
</feature>
<feature type="chain" id="PRO_5033051003" evidence="3">
    <location>
        <begin position="25"/>
        <end position="1878"/>
    </location>
</feature>
<evidence type="ECO:0000259" key="4">
    <source>
        <dbReference type="Pfam" id="PF17936"/>
    </source>
</evidence>
<dbReference type="NCBIfam" id="TIGR03901">
    <property type="entry name" value="MYXO-CTERM"/>
    <property type="match status" value="1"/>
</dbReference>
<keyword evidence="2" id="KW-0472">Membrane</keyword>
<comment type="caution">
    <text evidence="6">The sequence shown here is derived from an EMBL/GenBank/DDBJ whole genome shotgun (WGS) entry which is preliminary data.</text>
</comment>
<dbReference type="NCBIfam" id="NF047640">
    <property type="entry name" value="gliding_AgmC_N"/>
    <property type="match status" value="1"/>
</dbReference>
<gene>
    <name evidence="6" type="ORF">HG543_00245</name>
</gene>
<accession>A0A848L8X2</accession>
<evidence type="ECO:0000313" key="7">
    <source>
        <dbReference type="Proteomes" id="UP000518300"/>
    </source>
</evidence>
<dbReference type="NCBIfam" id="NF033510">
    <property type="entry name" value="Ca_tandemer"/>
    <property type="match status" value="5"/>
</dbReference>
<keyword evidence="7" id="KW-1185">Reference proteome</keyword>
<dbReference type="Proteomes" id="UP000518300">
    <property type="component" value="Unassembled WGS sequence"/>
</dbReference>
<protein>
    <submittedName>
        <fullName evidence="6">Uncharacterized protein</fullName>
    </submittedName>
</protein>
<feature type="transmembrane region" description="Helical" evidence="2">
    <location>
        <begin position="1855"/>
        <end position="1874"/>
    </location>
</feature>
<feature type="region of interest" description="Disordered" evidence="1">
    <location>
        <begin position="1010"/>
        <end position="1033"/>
    </location>
</feature>